<dbReference type="OrthoDB" id="174266at2"/>
<dbReference type="Gene3D" id="3.30.70.1440">
    <property type="entry name" value="Multidrug efflux transporter AcrB pore domain"/>
    <property type="match status" value="1"/>
</dbReference>
<proteinExistence type="predicted"/>
<evidence type="ECO:0000313" key="3">
    <source>
        <dbReference type="Proteomes" id="UP000233742"/>
    </source>
</evidence>
<dbReference type="SUPFAM" id="SSF82866">
    <property type="entry name" value="Multidrug efflux transporter AcrB transmembrane domain"/>
    <property type="match status" value="2"/>
</dbReference>
<dbReference type="InterPro" id="IPR001036">
    <property type="entry name" value="Acrflvin-R"/>
</dbReference>
<dbReference type="Gene3D" id="1.20.1640.10">
    <property type="entry name" value="Multidrug efflux transporter AcrB transmembrane domain"/>
    <property type="match status" value="2"/>
</dbReference>
<dbReference type="Gene3D" id="3.30.2090.10">
    <property type="entry name" value="Multidrug efflux transporter AcrB TolC docking domain, DN and DC subdomains"/>
    <property type="match status" value="2"/>
</dbReference>
<gene>
    <name evidence="2" type="ORF">CUV01_04795</name>
</gene>
<keyword evidence="1" id="KW-1133">Transmembrane helix</keyword>
<dbReference type="RefSeq" id="WP_101459463.1">
    <property type="nucleotide sequence ID" value="NZ_CP025408.1"/>
</dbReference>
<evidence type="ECO:0000313" key="2">
    <source>
        <dbReference type="EMBL" id="AUH32789.1"/>
    </source>
</evidence>
<dbReference type="Gene3D" id="3.30.70.1430">
    <property type="entry name" value="Multidrug efflux transporter AcrB pore domain"/>
    <property type="match status" value="2"/>
</dbReference>
<protein>
    <submittedName>
        <fullName evidence="2">Acriflavine resistance protein B</fullName>
    </submittedName>
</protein>
<dbReference type="EMBL" id="CP025408">
    <property type="protein sequence ID" value="AUH32789.1"/>
    <property type="molecule type" value="Genomic_DNA"/>
</dbReference>
<feature type="transmembrane region" description="Helical" evidence="1">
    <location>
        <begin position="330"/>
        <end position="350"/>
    </location>
</feature>
<feature type="transmembrane region" description="Helical" evidence="1">
    <location>
        <begin position="456"/>
        <end position="479"/>
    </location>
</feature>
<dbReference type="InterPro" id="IPR027463">
    <property type="entry name" value="AcrB_DN_DC_subdom"/>
</dbReference>
<feature type="transmembrane region" description="Helical" evidence="1">
    <location>
        <begin position="1092"/>
        <end position="1112"/>
    </location>
</feature>
<keyword evidence="1" id="KW-0472">Membrane</keyword>
<dbReference type="Gene3D" id="3.30.70.1320">
    <property type="entry name" value="Multidrug efflux transporter AcrB pore domain like"/>
    <property type="match status" value="1"/>
</dbReference>
<dbReference type="PANTHER" id="PTHR32063">
    <property type="match status" value="1"/>
</dbReference>
<organism evidence="2 3">
    <name type="scientific">Paracoccus tegillarcae</name>
    <dbReference type="NCBI Taxonomy" id="1529068"/>
    <lineage>
        <taxon>Bacteria</taxon>
        <taxon>Pseudomonadati</taxon>
        <taxon>Pseudomonadota</taxon>
        <taxon>Alphaproteobacteria</taxon>
        <taxon>Rhodobacterales</taxon>
        <taxon>Paracoccaceae</taxon>
        <taxon>Paracoccus</taxon>
    </lineage>
</organism>
<dbReference type="GO" id="GO:0005886">
    <property type="term" value="C:plasma membrane"/>
    <property type="evidence" value="ECO:0007669"/>
    <property type="project" value="TreeGrafter"/>
</dbReference>
<dbReference type="PANTHER" id="PTHR32063:SF33">
    <property type="entry name" value="RND SUPERFAMILY EFFLUX PUMP PERMEASE COMPONENT"/>
    <property type="match status" value="1"/>
</dbReference>
<dbReference type="SUPFAM" id="SSF82693">
    <property type="entry name" value="Multidrug efflux transporter AcrB pore domain, PN1, PN2, PC1 and PC2 subdomains"/>
    <property type="match status" value="1"/>
</dbReference>
<dbReference type="KEGG" id="paro:CUV01_04795"/>
<sequence length="1129" mass="120083">MAEGRGLLSLFARHATLANLVLAVMVIGGLVAAPRMRAQFFPDTVIEQINISIRWDGAGAEDVDRSVIAVLEPALLAVEGVTEEESRATQGSGRIELEFEPGWDMSRAVSDVETALATVDTLPEGAEEPEVSRGAWRDRVADVVISGPVGVDQLSRLSDDLLNRLYARGITRATVSGLAAPEVVIEVSMADLVRYDLTMDAIAQTVAAAATAQPAGDVASGAARVRTGSEARDPAAVAALPLRLGADGSELTIGDVASVTATSMDSDEAFYVGRDPAVVIQVQRAAAGDAIGMQREVEAAAEAMRPSLPDGVQIELVRARAEMISGRLQLLIDNAILGLGLVVCLLFLFLNARTALWVAAGIPASLLAAIGLMYMFGMTLNMISLFALILTLGIIVDDAIVVGEHADYRARKLREPAVVAAERAAQRMAAPVVSSTLTTIIAFGGLMAIGGRFGNLILDIPMTVIMVLAASLMECFLVLPNHMSHALTRAARNHWYDRPSQFVNKGLDWITLHAVRPGMGWLIRLRYPVLAATIALFGWSAASLITGKVPWRFFDSPEQGSVAGNFAMLPGSTRDDTLRVLGLMQDAVAGVAAEYEAEYGANPVTHAMAQIGGNSGRPLPGADTKDADLLGSIQIELIDADLRPYSSFELVGDLQAAMPNDPRLETISFRGFRGGPGGDAISVRMSGAEAQRLKEAAEALKTRLSALPEVSALEDSMSYDKEELALELTAQGRALGFTTEGLARELRQRLGGIEAATFPVGIRSGAIQVELPETERRGDFLDRMMMRSTSGRWVPLADIVTVGSRAGFSTIRRENGVRMISVTGDISDDNPARAAEITADLQNLILPQIASEYGIDFEATGLAEQERDFLGDAMLGFALALLGIYMVLAWIFASWTRPLVVMAVIPFGLIGAVWGHSIWGLPMSMFSIVGLIGMSGIVINDSIVLISTVDEYAKNRATRPAIIDAVCNRLRPVLLTTLTTVLGLAPLLYERSSQALFLKPTVVTLAYGLGFGMIVVLLVVPAALGIGEDIAHARRGFRRGLRAGPLRMPLLTGSLVAALGFVALLVPVTLVPAFGLSLPEWWPVAGSASQAMMWYLAAVLLAVLIAAVTLLVRSRRSPASAPPADPRSA</sequence>
<feature type="transmembrane region" description="Helical" evidence="1">
    <location>
        <begin position="428"/>
        <end position="449"/>
    </location>
</feature>
<feature type="transmembrane region" description="Helical" evidence="1">
    <location>
        <begin position="525"/>
        <end position="545"/>
    </location>
</feature>
<evidence type="ECO:0000256" key="1">
    <source>
        <dbReference type="SAM" id="Phobius"/>
    </source>
</evidence>
<dbReference type="PRINTS" id="PR00702">
    <property type="entry name" value="ACRIFLAVINRP"/>
</dbReference>
<feature type="transmembrane region" description="Helical" evidence="1">
    <location>
        <begin position="899"/>
        <end position="919"/>
    </location>
</feature>
<feature type="transmembrane region" description="Helical" evidence="1">
    <location>
        <begin position="356"/>
        <end position="376"/>
    </location>
</feature>
<feature type="transmembrane region" description="Helical" evidence="1">
    <location>
        <begin position="1048"/>
        <end position="1072"/>
    </location>
</feature>
<feature type="transmembrane region" description="Helical" evidence="1">
    <location>
        <begin position="12"/>
        <end position="33"/>
    </location>
</feature>
<keyword evidence="3" id="KW-1185">Reference proteome</keyword>
<dbReference type="AlphaFoldDB" id="A0A2K9EEP0"/>
<accession>A0A2K9EEP0</accession>
<name>A0A2K9EEP0_9RHOB</name>
<keyword evidence="1" id="KW-0812">Transmembrane</keyword>
<feature type="transmembrane region" description="Helical" evidence="1">
    <location>
        <begin position="1001"/>
        <end position="1027"/>
    </location>
</feature>
<dbReference type="SUPFAM" id="SSF82714">
    <property type="entry name" value="Multidrug efflux transporter AcrB TolC docking domain, DN and DC subdomains"/>
    <property type="match status" value="1"/>
</dbReference>
<feature type="transmembrane region" description="Helical" evidence="1">
    <location>
        <begin position="925"/>
        <end position="949"/>
    </location>
</feature>
<feature type="transmembrane region" description="Helical" evidence="1">
    <location>
        <begin position="970"/>
        <end position="989"/>
    </location>
</feature>
<dbReference type="Pfam" id="PF00873">
    <property type="entry name" value="ACR_tran"/>
    <property type="match status" value="1"/>
</dbReference>
<feature type="transmembrane region" description="Helical" evidence="1">
    <location>
        <begin position="383"/>
        <end position="403"/>
    </location>
</feature>
<dbReference type="GO" id="GO:0042910">
    <property type="term" value="F:xenobiotic transmembrane transporter activity"/>
    <property type="evidence" value="ECO:0007669"/>
    <property type="project" value="TreeGrafter"/>
</dbReference>
<reference evidence="2 3" key="1">
    <citation type="submission" date="2017-12" db="EMBL/GenBank/DDBJ databases">
        <authorList>
            <person name="Hurst M.R.H."/>
        </authorList>
    </citation>
    <scope>NUCLEOTIDE SEQUENCE [LARGE SCALE GENOMIC DNA]</scope>
    <source>
        <strain evidence="2 3">BM15</strain>
    </source>
</reference>
<dbReference type="Proteomes" id="UP000233742">
    <property type="component" value="Chromosome"/>
</dbReference>
<feature type="transmembrane region" description="Helical" evidence="1">
    <location>
        <begin position="873"/>
        <end position="892"/>
    </location>
</feature>